<proteinExistence type="inferred from homology"/>
<reference evidence="10 11" key="1">
    <citation type="journal article" date="2014" name="Appl. Environ. Microbiol.">
        <title>Genomic features of a bumble bee symbiont reflect its host environment.</title>
        <authorList>
            <person name="Martinson V.G."/>
            <person name="Magoc T."/>
            <person name="Koch H."/>
            <person name="Salzberg S.L."/>
            <person name="Moran N.A."/>
        </authorList>
    </citation>
    <scope>NUCLEOTIDE SEQUENCE [LARGE SCALE GENOMIC DNA]</scope>
    <source>
        <strain evidence="10 11">Bimp</strain>
    </source>
</reference>
<evidence type="ECO:0000256" key="7">
    <source>
        <dbReference type="ARBA" id="ARBA00022989"/>
    </source>
</evidence>
<organism evidence="10 11">
    <name type="scientific">Candidatus Schmidhempelia bombi str. Bimp</name>
    <dbReference type="NCBI Taxonomy" id="1387197"/>
    <lineage>
        <taxon>Bacteria</taxon>
        <taxon>Pseudomonadati</taxon>
        <taxon>Pseudomonadota</taxon>
        <taxon>Gammaproteobacteria</taxon>
        <taxon>Orbales</taxon>
        <taxon>Orbaceae</taxon>
        <taxon>Candidatus Schmidhempelia</taxon>
    </lineage>
</organism>
<dbReference type="Pfam" id="PF04217">
    <property type="entry name" value="DUF412"/>
    <property type="match status" value="1"/>
</dbReference>
<keyword evidence="7 9" id="KW-1133">Transmembrane helix</keyword>
<accession>A0AB94ICU6</accession>
<keyword evidence="11" id="KW-1185">Reference proteome</keyword>
<evidence type="ECO:0000313" key="10">
    <source>
        <dbReference type="EMBL" id="TEA27246.1"/>
    </source>
</evidence>
<name>A0AB94ICU6_9GAMM</name>
<protein>
    <recommendedName>
        <fullName evidence="3">UPF0208 membrane protein YfbV</fullName>
    </recommendedName>
</protein>
<comment type="similarity">
    <text evidence="2">Belongs to the UPF0208 family.</text>
</comment>
<comment type="subcellular location">
    <subcellularLocation>
        <location evidence="1">Cell inner membrane</location>
        <topology evidence="1">Multi-pass membrane protein</topology>
    </subcellularLocation>
</comment>
<gene>
    <name evidence="10" type="ORF">O970_04775</name>
</gene>
<dbReference type="AlphaFoldDB" id="A0AB94ICU6"/>
<comment type="caution">
    <text evidence="10">The sequence shown here is derived from an EMBL/GenBank/DDBJ whole genome shotgun (WGS) entry which is preliminary data.</text>
</comment>
<evidence type="ECO:0000256" key="3">
    <source>
        <dbReference type="ARBA" id="ARBA00018831"/>
    </source>
</evidence>
<keyword evidence="4" id="KW-1003">Cell membrane</keyword>
<keyword evidence="6 9" id="KW-0812">Transmembrane</keyword>
<keyword evidence="8 9" id="KW-0472">Membrane</keyword>
<dbReference type="Proteomes" id="UP000506160">
    <property type="component" value="Unassembled WGS sequence"/>
</dbReference>
<sequence>MSRRPQQMNLIKLIHAGQNYMQICPKDKRLSTAFPEINIIRLTQYAIRFMPPLAIAIFVWQYYMHAKLVLCIITALFALSLPVQGLLWLGKRAKSALPLNLLDWFNQLRARLITDNIIINKPIEPTFSELMRLLDLTQKHIGDYLDIDHDHRHGEEGQ</sequence>
<evidence type="ECO:0000256" key="5">
    <source>
        <dbReference type="ARBA" id="ARBA00022519"/>
    </source>
</evidence>
<evidence type="ECO:0000256" key="2">
    <source>
        <dbReference type="ARBA" id="ARBA00009474"/>
    </source>
</evidence>
<evidence type="ECO:0000313" key="11">
    <source>
        <dbReference type="Proteomes" id="UP000506160"/>
    </source>
</evidence>
<dbReference type="NCBIfam" id="NF002493">
    <property type="entry name" value="PRK01816.1"/>
    <property type="match status" value="1"/>
</dbReference>
<keyword evidence="5" id="KW-0997">Cell inner membrane</keyword>
<evidence type="ECO:0000256" key="9">
    <source>
        <dbReference type="SAM" id="Phobius"/>
    </source>
</evidence>
<evidence type="ECO:0000256" key="8">
    <source>
        <dbReference type="ARBA" id="ARBA00023136"/>
    </source>
</evidence>
<feature type="transmembrane region" description="Helical" evidence="9">
    <location>
        <begin position="45"/>
        <end position="63"/>
    </location>
</feature>
<evidence type="ECO:0000256" key="4">
    <source>
        <dbReference type="ARBA" id="ARBA00022475"/>
    </source>
</evidence>
<evidence type="ECO:0000256" key="6">
    <source>
        <dbReference type="ARBA" id="ARBA00022692"/>
    </source>
</evidence>
<dbReference type="InterPro" id="IPR007334">
    <property type="entry name" value="UPF0208"/>
</dbReference>
<dbReference type="EMBL" id="AWGA01000049">
    <property type="protein sequence ID" value="TEA27246.1"/>
    <property type="molecule type" value="Genomic_DNA"/>
</dbReference>
<evidence type="ECO:0000256" key="1">
    <source>
        <dbReference type="ARBA" id="ARBA00004429"/>
    </source>
</evidence>
<feature type="transmembrane region" description="Helical" evidence="9">
    <location>
        <begin position="69"/>
        <end position="89"/>
    </location>
</feature>
<dbReference type="GO" id="GO:0005886">
    <property type="term" value="C:plasma membrane"/>
    <property type="evidence" value="ECO:0007669"/>
    <property type="project" value="UniProtKB-SubCell"/>
</dbReference>